<protein>
    <submittedName>
        <fullName evidence="5">Long-chain acyl-CoA synthetase (AMP-forming)</fullName>
    </submittedName>
</protein>
<dbReference type="Pfam" id="PF00501">
    <property type="entry name" value="AMP-binding"/>
    <property type="match status" value="1"/>
</dbReference>
<evidence type="ECO:0000313" key="5">
    <source>
        <dbReference type="EMBL" id="SMP36155.1"/>
    </source>
</evidence>
<proteinExistence type="predicted"/>
<dbReference type="InterPro" id="IPR000873">
    <property type="entry name" value="AMP-dep_synth/lig_dom"/>
</dbReference>
<comment type="caution">
    <text evidence="5">The sequence shown here is derived from an EMBL/GenBank/DDBJ whole genome shotgun (WGS) entry which is preliminary data.</text>
</comment>
<keyword evidence="1" id="KW-0547">Nucleotide-binding</keyword>
<dbReference type="Proteomes" id="UP001157946">
    <property type="component" value="Unassembled WGS sequence"/>
</dbReference>
<sequence>MLKPHNLVEMLALAVKRHPDQTALRHHGQALTYQKCWNTVRDIAFGLERLGVRQGTKVALIAENHPRWILCDFAIMSLGSVTVPLPPEASEQEWNEWLQLTEAEVVIIGSTHAPEGLTHPPQNVRHIIQLTENPPALQKALRFDTLIQLGQTIALEELDWAYPAVQPSDPATIQLVNGANGETQVVALTHAQLLYSLDGIAYLHPQQQQDDLLVHSSFAQLHARLTGYLMPLSHGATVTIADGEPIIAQLQQHKPTLLVTDSTSITQMKQQLWEHIQGALWRKLAFNHAMRLAAKYHQYRRAGRDTPIPSRWRFGYAWAHLLSFSSLHQQLGGRLRLVISGDRLTPALHEFFGHLGVPLATLYGIAETGCPIACQYSYQSDPAPYQLLPQVETRISPDGELLVKHPGMGAGWLHTGDLAAKGSGGQLHLQGRKPTPQETKPLAALSQSSNK</sequence>
<dbReference type="Gene3D" id="3.40.50.12780">
    <property type="entry name" value="N-terminal domain of ligase-like"/>
    <property type="match status" value="1"/>
</dbReference>
<dbReference type="GO" id="GO:0005524">
    <property type="term" value="F:ATP binding"/>
    <property type="evidence" value="ECO:0007669"/>
    <property type="project" value="UniProtKB-KW"/>
</dbReference>
<reference evidence="5" key="1">
    <citation type="submission" date="2017-05" db="EMBL/GenBank/DDBJ databases">
        <authorList>
            <person name="Varghese N."/>
            <person name="Submissions S."/>
        </authorList>
    </citation>
    <scope>NUCLEOTIDE SEQUENCE</scope>
    <source>
        <strain evidence="5">DSM 45262</strain>
    </source>
</reference>
<dbReference type="GO" id="GO:0004467">
    <property type="term" value="F:long-chain fatty acid-CoA ligase activity"/>
    <property type="evidence" value="ECO:0007669"/>
    <property type="project" value="TreeGrafter"/>
</dbReference>
<name>A0AA45WSE7_9BACL</name>
<dbReference type="InterPro" id="IPR042099">
    <property type="entry name" value="ANL_N_sf"/>
</dbReference>
<organism evidence="5 6">
    <name type="scientific">Laceyella tengchongensis</name>
    <dbReference type="NCBI Taxonomy" id="574699"/>
    <lineage>
        <taxon>Bacteria</taxon>
        <taxon>Bacillati</taxon>
        <taxon>Bacillota</taxon>
        <taxon>Bacilli</taxon>
        <taxon>Bacillales</taxon>
        <taxon>Thermoactinomycetaceae</taxon>
        <taxon>Laceyella</taxon>
    </lineage>
</organism>
<feature type="region of interest" description="Disordered" evidence="3">
    <location>
        <begin position="423"/>
        <end position="451"/>
    </location>
</feature>
<keyword evidence="2" id="KW-0067">ATP-binding</keyword>
<dbReference type="PANTHER" id="PTHR43272">
    <property type="entry name" value="LONG-CHAIN-FATTY-ACID--COA LIGASE"/>
    <property type="match status" value="1"/>
</dbReference>
<evidence type="ECO:0000259" key="4">
    <source>
        <dbReference type="Pfam" id="PF00501"/>
    </source>
</evidence>
<accession>A0AA45WSE7</accession>
<keyword evidence="6" id="KW-1185">Reference proteome</keyword>
<dbReference type="PANTHER" id="PTHR43272:SF33">
    <property type="entry name" value="AMP-BINDING DOMAIN-CONTAINING PROTEIN-RELATED"/>
    <property type="match status" value="1"/>
</dbReference>
<evidence type="ECO:0000256" key="1">
    <source>
        <dbReference type="ARBA" id="ARBA00022741"/>
    </source>
</evidence>
<evidence type="ECO:0000313" key="6">
    <source>
        <dbReference type="Proteomes" id="UP001157946"/>
    </source>
</evidence>
<dbReference type="AlphaFoldDB" id="A0AA45WSE7"/>
<evidence type="ECO:0000256" key="3">
    <source>
        <dbReference type="SAM" id="MobiDB-lite"/>
    </source>
</evidence>
<evidence type="ECO:0000256" key="2">
    <source>
        <dbReference type="ARBA" id="ARBA00022840"/>
    </source>
</evidence>
<gene>
    <name evidence="5" type="ORF">SAMN06265361_1164</name>
</gene>
<feature type="domain" description="AMP-dependent synthetase/ligase" evidence="4">
    <location>
        <begin position="14"/>
        <end position="408"/>
    </location>
</feature>
<dbReference type="EMBL" id="FXTU01000016">
    <property type="protein sequence ID" value="SMP36155.1"/>
    <property type="molecule type" value="Genomic_DNA"/>
</dbReference>
<dbReference type="RefSeq" id="WP_189318961.1">
    <property type="nucleotide sequence ID" value="NZ_FXTU01000016.1"/>
</dbReference>
<dbReference type="SUPFAM" id="SSF56801">
    <property type="entry name" value="Acetyl-CoA synthetase-like"/>
    <property type="match status" value="1"/>
</dbReference>
<dbReference type="GO" id="GO:0016020">
    <property type="term" value="C:membrane"/>
    <property type="evidence" value="ECO:0007669"/>
    <property type="project" value="TreeGrafter"/>
</dbReference>